<sequence length="60" mass="7488">MIIFVLYLQNISKSNEHKYNYYIDYYYHRDKTQEEVVSLYIIVDTIFRSAFLDKGKRFFF</sequence>
<name>A0A653ZWH6_SPHMU</name>
<reference evidence="1 2" key="1">
    <citation type="submission" date="2019-10" db="EMBL/GenBank/DDBJ databases">
        <authorList>
            <person name="Karimi E."/>
        </authorList>
    </citation>
    <scope>NUCLEOTIDE SEQUENCE [LARGE SCALE GENOMIC DNA]</scope>
    <source>
        <strain evidence="1">Sphingobacterium sp. 8BC</strain>
    </source>
</reference>
<dbReference type="EMBL" id="CABWMV010000007">
    <property type="protein sequence ID" value="VXC58770.1"/>
    <property type="molecule type" value="Genomic_DNA"/>
</dbReference>
<accession>A0A653ZWH6</accession>
<proteinExistence type="predicted"/>
<evidence type="ECO:0000313" key="2">
    <source>
        <dbReference type="Proteomes" id="UP000432350"/>
    </source>
</evidence>
<gene>
    <name evidence="1" type="ORF">SPHINGO8BC_150045</name>
</gene>
<dbReference type="Proteomes" id="UP000432350">
    <property type="component" value="Unassembled WGS sequence"/>
</dbReference>
<organism evidence="1 2">
    <name type="scientific">Sphingobacterium multivorum</name>
    <dbReference type="NCBI Taxonomy" id="28454"/>
    <lineage>
        <taxon>Bacteria</taxon>
        <taxon>Pseudomonadati</taxon>
        <taxon>Bacteroidota</taxon>
        <taxon>Sphingobacteriia</taxon>
        <taxon>Sphingobacteriales</taxon>
        <taxon>Sphingobacteriaceae</taxon>
        <taxon>Sphingobacterium</taxon>
    </lineage>
</organism>
<dbReference type="AlphaFoldDB" id="A0A653ZWH6"/>
<evidence type="ECO:0000313" key="1">
    <source>
        <dbReference type="EMBL" id="VXC58770.1"/>
    </source>
</evidence>
<protein>
    <submittedName>
        <fullName evidence="1">Uncharacterized protein</fullName>
    </submittedName>
</protein>